<sequence length="267" mass="28643">MPHIEVLPNSTSIRAPGYTLVPDHGQGTVQAALPPTAGRNKRGTRFAGIAGADTTAAQQNAVLKHLADLDKDSQRDLQITVPSKQRESAGKVQKKTTTNVRRILMSQKTFANHLADEEAFLALQHQHPLSATPRVPAVKPSRSTPNLKRSVTSDLQSMNRGPSQTEAVRAGAIASSGARDPLEDEPLLRSQVPSAPSKEVMDALLSGPPLSYNAARTAPPPPGKPQRHFCEICGYWGSIKCMKCGARVCGLECKGAHDDGRCLKFYG</sequence>
<evidence type="ECO:0000256" key="1">
    <source>
        <dbReference type="ARBA" id="ARBA00022723"/>
    </source>
</evidence>
<dbReference type="EMBL" id="CAJPDT010000017">
    <property type="protein sequence ID" value="CAF9916864.1"/>
    <property type="molecule type" value="Genomic_DNA"/>
</dbReference>
<keyword evidence="1" id="KW-0479">Metal-binding</keyword>
<dbReference type="Proteomes" id="UP000664534">
    <property type="component" value="Unassembled WGS sequence"/>
</dbReference>
<keyword evidence="2" id="KW-0863">Zinc-finger</keyword>
<dbReference type="GO" id="GO:0006338">
    <property type="term" value="P:chromatin remodeling"/>
    <property type="evidence" value="ECO:0007669"/>
    <property type="project" value="InterPro"/>
</dbReference>
<organism evidence="6 7">
    <name type="scientific">Imshaugia aleurites</name>
    <dbReference type="NCBI Taxonomy" id="172621"/>
    <lineage>
        <taxon>Eukaryota</taxon>
        <taxon>Fungi</taxon>
        <taxon>Dikarya</taxon>
        <taxon>Ascomycota</taxon>
        <taxon>Pezizomycotina</taxon>
        <taxon>Lecanoromycetes</taxon>
        <taxon>OSLEUM clade</taxon>
        <taxon>Lecanoromycetidae</taxon>
        <taxon>Lecanorales</taxon>
        <taxon>Lecanorineae</taxon>
        <taxon>Parmeliaceae</taxon>
        <taxon>Imshaugia</taxon>
    </lineage>
</organism>
<dbReference type="Pfam" id="PF04438">
    <property type="entry name" value="zf-HIT"/>
    <property type="match status" value="1"/>
</dbReference>
<name>A0A8H3F2H3_9LECA</name>
<proteinExistence type="predicted"/>
<accession>A0A8H3F2H3</accession>
<feature type="compositionally biased region" description="Polar residues" evidence="4">
    <location>
        <begin position="141"/>
        <end position="166"/>
    </location>
</feature>
<protein>
    <recommendedName>
        <fullName evidence="5">HIT-type domain-containing protein</fullName>
    </recommendedName>
</protein>
<dbReference type="PANTHER" id="PTHR13093">
    <property type="entry name" value="ZINC FINGER HIT DOMAIN CONTAINING PROTEIN 1"/>
    <property type="match status" value="1"/>
</dbReference>
<evidence type="ECO:0000313" key="7">
    <source>
        <dbReference type="Proteomes" id="UP000664534"/>
    </source>
</evidence>
<evidence type="ECO:0000256" key="4">
    <source>
        <dbReference type="SAM" id="MobiDB-lite"/>
    </source>
</evidence>
<dbReference type="OrthoDB" id="74807at2759"/>
<keyword evidence="3" id="KW-0862">Zinc</keyword>
<dbReference type="InterPro" id="IPR007529">
    <property type="entry name" value="Znf_HIT"/>
</dbReference>
<evidence type="ECO:0000256" key="2">
    <source>
        <dbReference type="ARBA" id="ARBA00022771"/>
    </source>
</evidence>
<dbReference type="GO" id="GO:0005634">
    <property type="term" value="C:nucleus"/>
    <property type="evidence" value="ECO:0007669"/>
    <property type="project" value="UniProtKB-ARBA"/>
</dbReference>
<feature type="domain" description="HIT-type" evidence="5">
    <location>
        <begin position="226"/>
        <end position="254"/>
    </location>
</feature>
<gene>
    <name evidence="6" type="ORF">IMSHALPRED_003316</name>
</gene>
<dbReference type="CDD" id="cd21437">
    <property type="entry name" value="zf-HIT_ZNHIT1_like"/>
    <property type="match status" value="1"/>
</dbReference>
<comment type="caution">
    <text evidence="6">The sequence shown here is derived from an EMBL/GenBank/DDBJ whole genome shotgun (WGS) entry which is preliminary data.</text>
</comment>
<dbReference type="AlphaFoldDB" id="A0A8H3F2H3"/>
<evidence type="ECO:0000259" key="5">
    <source>
        <dbReference type="Pfam" id="PF04438"/>
    </source>
</evidence>
<dbReference type="GO" id="GO:0008270">
    <property type="term" value="F:zinc ion binding"/>
    <property type="evidence" value="ECO:0007669"/>
    <property type="project" value="UniProtKB-KW"/>
</dbReference>
<evidence type="ECO:0000256" key="3">
    <source>
        <dbReference type="ARBA" id="ARBA00022833"/>
    </source>
</evidence>
<evidence type="ECO:0000313" key="6">
    <source>
        <dbReference type="EMBL" id="CAF9916864.1"/>
    </source>
</evidence>
<keyword evidence="7" id="KW-1185">Reference proteome</keyword>
<dbReference type="InterPro" id="IPR039723">
    <property type="entry name" value="Vps71/ZNHIT1"/>
</dbReference>
<feature type="region of interest" description="Disordered" evidence="4">
    <location>
        <begin position="131"/>
        <end position="202"/>
    </location>
</feature>
<reference evidence="6" key="1">
    <citation type="submission" date="2021-03" db="EMBL/GenBank/DDBJ databases">
        <authorList>
            <person name="Tagirdzhanova G."/>
        </authorList>
    </citation>
    <scope>NUCLEOTIDE SEQUENCE</scope>
</reference>